<dbReference type="RefSeq" id="WP_061135930.1">
    <property type="nucleotide sequence ID" value="NZ_FCNX02000009.1"/>
</dbReference>
<accession>A0A158C827</accession>
<reference evidence="7" key="1">
    <citation type="submission" date="2016-01" db="EMBL/GenBank/DDBJ databases">
        <authorList>
            <person name="Peeters C."/>
        </authorList>
    </citation>
    <scope>NUCLEOTIDE SEQUENCE</scope>
    <source>
        <strain evidence="7">LMG 29320</strain>
    </source>
</reference>
<dbReference type="PIRSF" id="PIRSF006324">
    <property type="entry name" value="LeuE"/>
    <property type="match status" value="1"/>
</dbReference>
<feature type="transmembrane region" description="Helical" evidence="6">
    <location>
        <begin position="146"/>
        <end position="170"/>
    </location>
</feature>
<evidence type="ECO:0000313" key="8">
    <source>
        <dbReference type="Proteomes" id="UP000054903"/>
    </source>
</evidence>
<dbReference type="GO" id="GO:0005886">
    <property type="term" value="C:plasma membrane"/>
    <property type="evidence" value="ECO:0007669"/>
    <property type="project" value="UniProtKB-SubCell"/>
</dbReference>
<evidence type="ECO:0000256" key="5">
    <source>
        <dbReference type="ARBA" id="ARBA00023136"/>
    </source>
</evidence>
<protein>
    <submittedName>
        <fullName evidence="7">LysE type translocator protein</fullName>
    </submittedName>
</protein>
<keyword evidence="3 6" id="KW-0812">Transmembrane</keyword>
<dbReference type="PANTHER" id="PTHR30086">
    <property type="entry name" value="ARGININE EXPORTER PROTEIN ARGO"/>
    <property type="match status" value="1"/>
</dbReference>
<evidence type="ECO:0000256" key="6">
    <source>
        <dbReference type="SAM" id="Phobius"/>
    </source>
</evidence>
<sequence>MSFVAFFVAAILLAITPGPGLAYVVARTVAGGRSEGLASCFGTAIGGLLHVAAAALGLSLLIARSALLFAAVKYVGAAYLIYLGVRLLLRKDDAADIAPVASHGARRAFREGVFVEALNVKTALFFLAFLPQFVSPGQALIPQLVALGSICVTLNTLVDVGAVLAASRLLRSSAARAARARMLTRTSGAVMLGLGGYLALARRAVAA</sequence>
<keyword evidence="2" id="KW-1003">Cell membrane</keyword>
<keyword evidence="8" id="KW-1185">Reference proteome</keyword>
<evidence type="ECO:0000256" key="2">
    <source>
        <dbReference type="ARBA" id="ARBA00022475"/>
    </source>
</evidence>
<dbReference type="AlphaFoldDB" id="A0A158C827"/>
<feature type="transmembrane region" description="Helical" evidence="6">
    <location>
        <begin position="113"/>
        <end position="134"/>
    </location>
</feature>
<name>A0A158C827_9BURK</name>
<comment type="subcellular location">
    <subcellularLocation>
        <location evidence="1">Cell membrane</location>
        <topology evidence="1">Multi-pass membrane protein</topology>
    </subcellularLocation>
</comment>
<feature type="transmembrane region" description="Helical" evidence="6">
    <location>
        <begin position="182"/>
        <end position="200"/>
    </location>
</feature>
<dbReference type="Pfam" id="PF01810">
    <property type="entry name" value="LysE"/>
    <property type="match status" value="1"/>
</dbReference>
<keyword evidence="4 6" id="KW-1133">Transmembrane helix</keyword>
<dbReference type="PANTHER" id="PTHR30086:SF20">
    <property type="entry name" value="ARGININE EXPORTER PROTEIN ARGO-RELATED"/>
    <property type="match status" value="1"/>
</dbReference>
<keyword evidence="5 6" id="KW-0472">Membrane</keyword>
<organism evidence="7 8">
    <name type="scientific">Caballeronia fortuita</name>
    <dbReference type="NCBI Taxonomy" id="1777138"/>
    <lineage>
        <taxon>Bacteria</taxon>
        <taxon>Pseudomonadati</taxon>
        <taxon>Pseudomonadota</taxon>
        <taxon>Betaproteobacteria</taxon>
        <taxon>Burkholderiales</taxon>
        <taxon>Burkholderiaceae</taxon>
        <taxon>Caballeronia</taxon>
    </lineage>
</organism>
<gene>
    <name evidence="7" type="ORF">AWB77_03770</name>
</gene>
<proteinExistence type="predicted"/>
<feature type="transmembrane region" description="Helical" evidence="6">
    <location>
        <begin position="41"/>
        <end position="63"/>
    </location>
</feature>
<dbReference type="OrthoDB" id="9804822at2"/>
<dbReference type="STRING" id="1777138.AWB77_03770"/>
<dbReference type="GO" id="GO:0015171">
    <property type="term" value="F:amino acid transmembrane transporter activity"/>
    <property type="evidence" value="ECO:0007669"/>
    <property type="project" value="TreeGrafter"/>
</dbReference>
<evidence type="ECO:0000313" key="7">
    <source>
        <dbReference type="EMBL" id="SAK78483.1"/>
    </source>
</evidence>
<dbReference type="EMBL" id="FCNX02000009">
    <property type="protein sequence ID" value="SAK78483.1"/>
    <property type="molecule type" value="Genomic_DNA"/>
</dbReference>
<dbReference type="InterPro" id="IPR001123">
    <property type="entry name" value="LeuE-type"/>
</dbReference>
<dbReference type="Proteomes" id="UP000054903">
    <property type="component" value="Unassembled WGS sequence"/>
</dbReference>
<comment type="caution">
    <text evidence="7">The sequence shown here is derived from an EMBL/GenBank/DDBJ whole genome shotgun (WGS) entry which is preliminary data.</text>
</comment>
<evidence type="ECO:0000256" key="1">
    <source>
        <dbReference type="ARBA" id="ARBA00004651"/>
    </source>
</evidence>
<evidence type="ECO:0000256" key="3">
    <source>
        <dbReference type="ARBA" id="ARBA00022692"/>
    </source>
</evidence>
<evidence type="ECO:0000256" key="4">
    <source>
        <dbReference type="ARBA" id="ARBA00022989"/>
    </source>
</evidence>